<dbReference type="PROSITE" id="PS51502">
    <property type="entry name" value="S_R_A_B_BARREL"/>
    <property type="match status" value="1"/>
</dbReference>
<proteinExistence type="predicted"/>
<sequence>MSGQLSLEVYHSADKKDLKQFSHDHSPYILPLGFTPEEHTDDCITTQPSPPSTTLSRTSVRPITYALNISVNNGHNNDDGNTNTVTNINNNNAMLDYHRFNVDPTLDPQFIPPNDILPAPTHITFTPKAMNLWNQAAIVANERIHFNMHNPTALLPPPVPPVLELREECLLMIALISEHEHLERRWKMLQEVQNYLGLDVLYKFKSEATPEQREYVKTLVKELPSRISALQSVITGEKVVHPLDRDYDMGAIFLFESKDKLAEFRPHQAHTDYRALSAPYIQDKMIFDMDTA</sequence>
<keyword evidence="3" id="KW-1185">Reference proteome</keyword>
<dbReference type="Proteomes" id="UP000183567">
    <property type="component" value="Unassembled WGS sequence"/>
</dbReference>
<dbReference type="Gene3D" id="3.30.70.100">
    <property type="match status" value="1"/>
</dbReference>
<dbReference type="Pfam" id="PF07876">
    <property type="entry name" value="Dabb"/>
    <property type="match status" value="1"/>
</dbReference>
<evidence type="ECO:0000259" key="1">
    <source>
        <dbReference type="PROSITE" id="PS51502"/>
    </source>
</evidence>
<dbReference type="AlphaFoldDB" id="A0A1J8QZX9"/>
<reference evidence="2 3" key="1">
    <citation type="submission" date="2016-03" db="EMBL/GenBank/DDBJ databases">
        <title>Comparative genomics of the ectomycorrhizal sister species Rhizopogon vinicolor and Rhizopogon vesiculosus (Basidiomycota: Boletales) reveals a divergence of the mating type B locus.</title>
        <authorList>
            <person name="Mujic A.B."/>
            <person name="Kuo A."/>
            <person name="Tritt A."/>
            <person name="Lipzen A."/>
            <person name="Chen C."/>
            <person name="Johnson J."/>
            <person name="Sharma A."/>
            <person name="Barry K."/>
            <person name="Grigoriev I.V."/>
            <person name="Spatafora J.W."/>
        </authorList>
    </citation>
    <scope>NUCLEOTIDE SEQUENCE [LARGE SCALE GENOMIC DNA]</scope>
    <source>
        <strain evidence="2 3">AM-OR11-056</strain>
    </source>
</reference>
<evidence type="ECO:0000313" key="2">
    <source>
        <dbReference type="EMBL" id="OJA17228.1"/>
    </source>
</evidence>
<name>A0A1J8QZX9_9AGAM</name>
<protein>
    <recommendedName>
        <fullName evidence="1">Stress-response A/B barrel domain-containing protein</fullName>
    </recommendedName>
</protein>
<accession>A0A1J8QZX9</accession>
<dbReference type="OrthoDB" id="42919at2759"/>
<gene>
    <name evidence="2" type="ORF">AZE42_00249</name>
</gene>
<dbReference type="SMART" id="SM00886">
    <property type="entry name" value="Dabb"/>
    <property type="match status" value="1"/>
</dbReference>
<feature type="domain" description="Stress-response A/B barrel" evidence="1">
    <location>
        <begin position="196"/>
        <end position="289"/>
    </location>
</feature>
<evidence type="ECO:0000313" key="3">
    <source>
        <dbReference type="Proteomes" id="UP000183567"/>
    </source>
</evidence>
<comment type="caution">
    <text evidence="2">The sequence shown here is derived from an EMBL/GenBank/DDBJ whole genome shotgun (WGS) entry which is preliminary data.</text>
</comment>
<dbReference type="STRING" id="180088.A0A1J8QZX9"/>
<dbReference type="InterPro" id="IPR013097">
    <property type="entry name" value="Dabb"/>
</dbReference>
<dbReference type="InterPro" id="IPR011008">
    <property type="entry name" value="Dimeric_a/b-barrel"/>
</dbReference>
<dbReference type="SUPFAM" id="SSF54909">
    <property type="entry name" value="Dimeric alpha+beta barrel"/>
    <property type="match status" value="1"/>
</dbReference>
<dbReference type="EMBL" id="LVVM01002157">
    <property type="protein sequence ID" value="OJA17228.1"/>
    <property type="molecule type" value="Genomic_DNA"/>
</dbReference>
<organism evidence="2 3">
    <name type="scientific">Rhizopogon vesiculosus</name>
    <dbReference type="NCBI Taxonomy" id="180088"/>
    <lineage>
        <taxon>Eukaryota</taxon>
        <taxon>Fungi</taxon>
        <taxon>Dikarya</taxon>
        <taxon>Basidiomycota</taxon>
        <taxon>Agaricomycotina</taxon>
        <taxon>Agaricomycetes</taxon>
        <taxon>Agaricomycetidae</taxon>
        <taxon>Boletales</taxon>
        <taxon>Suillineae</taxon>
        <taxon>Rhizopogonaceae</taxon>
        <taxon>Rhizopogon</taxon>
    </lineage>
</organism>